<dbReference type="PANTHER" id="PTHR40396">
    <property type="entry name" value="ATPASE-LIKE PROTEIN"/>
    <property type="match status" value="1"/>
</dbReference>
<evidence type="ECO:0000313" key="4">
    <source>
        <dbReference type="Proteomes" id="UP000243342"/>
    </source>
</evidence>
<keyword evidence="4" id="KW-1185">Reference proteome</keyword>
<feature type="region of interest" description="Disordered" evidence="1">
    <location>
        <begin position="437"/>
        <end position="457"/>
    </location>
</feature>
<name>A0A1J7CBN5_9ACTN</name>
<dbReference type="Proteomes" id="UP000243342">
    <property type="component" value="Unassembled WGS sequence"/>
</dbReference>
<dbReference type="GO" id="GO:0016887">
    <property type="term" value="F:ATP hydrolysis activity"/>
    <property type="evidence" value="ECO:0007669"/>
    <property type="project" value="InterPro"/>
</dbReference>
<dbReference type="Pfam" id="PF13304">
    <property type="entry name" value="AAA_21"/>
    <property type="match status" value="1"/>
</dbReference>
<dbReference type="STRING" id="1428644.BIV57_12895"/>
<sequence length="457" mass="50655">MLLRFQVTNHASIRDEQELSLIAGDDRGARAQRPVPGAASLKAVPVAAIYGSNASGKSNLVDAMSWMRRAVLDSFRRWDPSGGVPRRPFRLRPDPQTHPSTYELDFVVDGIRYEFGFTVDDACVLEEWLACFPEGKRRALYTRTGSDPASLSFGRSLTGRRKTISDLLRPNSLYLSVAAAQNHELLGRLHRWFRNGMRTATDGNFAARLDYTVGLLRRRDTGSSTLVDLLRFADLGVEHLEFSRHDEKYLAEYKRVTTALSEALGRPVKNDGPEYRVTVQHRTEEGVFDLELNEESSGTRTWIGMLGPVLGALAAGSVLAVDELDARLHPYLADALVGMFQNADLNRHGAQLVFTTHEASLLGPHARTELSRDQVWFTEKPLETLATRLFPITDFYVRDSPDSRDNLERRYLSGRYGALPHLDDELLRRVAADTAEGGAGEAGEAVGTEVGETAGVA</sequence>
<evidence type="ECO:0000256" key="1">
    <source>
        <dbReference type="SAM" id="MobiDB-lite"/>
    </source>
</evidence>
<dbReference type="RefSeq" id="WP_071656960.1">
    <property type="nucleotide sequence ID" value="NZ_MLCF01000064.1"/>
</dbReference>
<dbReference type="OrthoDB" id="9809324at2"/>
<feature type="domain" description="ATPase AAA-type core" evidence="2">
    <location>
        <begin position="46"/>
        <end position="362"/>
    </location>
</feature>
<protein>
    <recommendedName>
        <fullName evidence="2">ATPase AAA-type core domain-containing protein</fullName>
    </recommendedName>
</protein>
<dbReference type="SUPFAM" id="SSF52540">
    <property type="entry name" value="P-loop containing nucleoside triphosphate hydrolases"/>
    <property type="match status" value="1"/>
</dbReference>
<dbReference type="InterPro" id="IPR003959">
    <property type="entry name" value="ATPase_AAA_core"/>
</dbReference>
<organism evidence="3 4">
    <name type="scientific">Mangrovactinospora gilvigrisea</name>
    <dbReference type="NCBI Taxonomy" id="1428644"/>
    <lineage>
        <taxon>Bacteria</taxon>
        <taxon>Bacillati</taxon>
        <taxon>Actinomycetota</taxon>
        <taxon>Actinomycetes</taxon>
        <taxon>Kitasatosporales</taxon>
        <taxon>Streptomycetaceae</taxon>
        <taxon>Mangrovactinospora</taxon>
    </lineage>
</organism>
<dbReference type="AlphaFoldDB" id="A0A1J7CBN5"/>
<reference evidence="3 4" key="1">
    <citation type="submission" date="2016-10" db="EMBL/GenBank/DDBJ databases">
        <title>Genome sequence of Streptomyces gilvigriseus MUSC 26.</title>
        <authorList>
            <person name="Lee L.-H."/>
            <person name="Ser H.-L."/>
        </authorList>
    </citation>
    <scope>NUCLEOTIDE SEQUENCE [LARGE SCALE GENOMIC DNA]</scope>
    <source>
        <strain evidence="3 4">MUSC 26</strain>
    </source>
</reference>
<proteinExistence type="predicted"/>
<evidence type="ECO:0000259" key="2">
    <source>
        <dbReference type="Pfam" id="PF13304"/>
    </source>
</evidence>
<accession>A0A1J7CBN5</accession>
<dbReference type="PANTHER" id="PTHR40396:SF1">
    <property type="entry name" value="ATPASE AAA-TYPE CORE DOMAIN-CONTAINING PROTEIN"/>
    <property type="match status" value="1"/>
</dbReference>
<dbReference type="InterPro" id="IPR027417">
    <property type="entry name" value="P-loop_NTPase"/>
</dbReference>
<dbReference type="GO" id="GO:0005524">
    <property type="term" value="F:ATP binding"/>
    <property type="evidence" value="ECO:0007669"/>
    <property type="project" value="InterPro"/>
</dbReference>
<evidence type="ECO:0000313" key="3">
    <source>
        <dbReference type="EMBL" id="OIV37058.1"/>
    </source>
</evidence>
<gene>
    <name evidence="3" type="ORF">BIV57_12895</name>
</gene>
<dbReference type="EMBL" id="MLCF01000064">
    <property type="protein sequence ID" value="OIV37058.1"/>
    <property type="molecule type" value="Genomic_DNA"/>
</dbReference>
<comment type="caution">
    <text evidence="3">The sequence shown here is derived from an EMBL/GenBank/DDBJ whole genome shotgun (WGS) entry which is preliminary data.</text>
</comment>